<sequence>MINIIRLNAVYQLMIYSIYWLTVADSLFCLKYQENKYFGGSQAVLRKPL</sequence>
<evidence type="ECO:0000313" key="2">
    <source>
        <dbReference type="Proteomes" id="UP000279227"/>
    </source>
</evidence>
<proteinExistence type="predicted"/>
<dbReference type="AlphaFoldDB" id="A0A448AXG7"/>
<accession>A0A448AXG7</accession>
<gene>
    <name evidence="1" type="ORF">NCTC11432_00517</name>
</gene>
<dbReference type="KEGG" id="cgle:NCTC11432_00517"/>
<reference evidence="1 2" key="1">
    <citation type="submission" date="2018-12" db="EMBL/GenBank/DDBJ databases">
        <authorList>
            <consortium name="Pathogen Informatics"/>
        </authorList>
    </citation>
    <scope>NUCLEOTIDE SEQUENCE [LARGE SCALE GENOMIC DNA]</scope>
    <source>
        <strain evidence="1 2">NCTC11432</strain>
    </source>
</reference>
<dbReference type="Proteomes" id="UP000279227">
    <property type="component" value="Chromosome"/>
</dbReference>
<evidence type="ECO:0000313" key="1">
    <source>
        <dbReference type="EMBL" id="VEE04941.1"/>
    </source>
</evidence>
<dbReference type="EMBL" id="LR134289">
    <property type="protein sequence ID" value="VEE04941.1"/>
    <property type="molecule type" value="Genomic_DNA"/>
</dbReference>
<organism evidence="1 2">
    <name type="scientific">Chryseobacterium gleum</name>
    <name type="common">Flavobacterium gleum</name>
    <dbReference type="NCBI Taxonomy" id="250"/>
    <lineage>
        <taxon>Bacteria</taxon>
        <taxon>Pseudomonadati</taxon>
        <taxon>Bacteroidota</taxon>
        <taxon>Flavobacteriia</taxon>
        <taxon>Flavobacteriales</taxon>
        <taxon>Weeksellaceae</taxon>
        <taxon>Chryseobacterium group</taxon>
        <taxon>Chryseobacterium</taxon>
    </lineage>
</organism>
<name>A0A448AXG7_CHRGE</name>
<protein>
    <submittedName>
        <fullName evidence="1">Uncharacterized protein</fullName>
    </submittedName>
</protein>